<accession>Q313E3</accession>
<organism evidence="1 2">
    <name type="scientific">Oleidesulfovibrio alaskensis (strain ATCC BAA-1058 / DSM 17464 / G20)</name>
    <name type="common">Desulfovibrio alaskensis</name>
    <dbReference type="NCBI Taxonomy" id="207559"/>
    <lineage>
        <taxon>Bacteria</taxon>
        <taxon>Pseudomonadati</taxon>
        <taxon>Thermodesulfobacteriota</taxon>
        <taxon>Desulfovibrionia</taxon>
        <taxon>Desulfovibrionales</taxon>
        <taxon>Desulfovibrionaceae</taxon>
        <taxon>Oleidesulfovibrio</taxon>
    </lineage>
</organism>
<evidence type="ECO:0000313" key="2">
    <source>
        <dbReference type="Proteomes" id="UP000002710"/>
    </source>
</evidence>
<keyword evidence="2" id="KW-1185">Reference proteome</keyword>
<dbReference type="AlphaFoldDB" id="Q313E3"/>
<dbReference type="HOGENOM" id="CLU_522475_0_0_7"/>
<reference evidence="1 2" key="1">
    <citation type="journal article" date="2011" name="J. Bacteriol.">
        <title>Complete genome sequence and updated annotation of Desulfovibrio alaskensis G20.</title>
        <authorList>
            <person name="Hauser L.J."/>
            <person name="Land M.L."/>
            <person name="Brown S.D."/>
            <person name="Larimer F."/>
            <person name="Keller K.L."/>
            <person name="Rapp-Giles B.J."/>
            <person name="Price M.N."/>
            <person name="Lin M."/>
            <person name="Bruce D.C."/>
            <person name="Detter J.C."/>
            <person name="Tapia R."/>
            <person name="Han C.S."/>
            <person name="Goodwin L.A."/>
            <person name="Cheng J.F."/>
            <person name="Pitluck S."/>
            <person name="Copeland A."/>
            <person name="Lucas S."/>
            <person name="Nolan M."/>
            <person name="Lapidus A.L."/>
            <person name="Palumbo A.V."/>
            <person name="Wall J.D."/>
        </authorList>
    </citation>
    <scope>NUCLEOTIDE SEQUENCE [LARGE SCALE GENOMIC DNA]</scope>
    <source>
        <strain evidence="2">ATCC BAA 1058 / DSM 17464 / G20</strain>
    </source>
</reference>
<sequence>MRGLAYSNAVSVLQPGAAVSPPLVRPVYSSVILAAWLAVCLGAIAGCTASPSGGAAVSLSADMFVPQHAAPEGCSAGDDATGAAVSRAADFDALVTRVFAAALRGADPLPVSSVYLDEPSAPVQGRPLSAQERRIYSAVYGAAGSAAQLVRLLPPEYRSVELSSALYARTGGVLRRVAAGFGGPPVDGGVLSAAAAAELLDEAAANTRRLVRLTRRAFVPGGSAADRLFAGMVRRYGLRTLLHISLQRRIASLLAANAADIRLADGVFVAVGQAASGDAVLLHELQQRLFAVDGMLGALRLRLMREPERWMQDADPGIPLRLWRTGREVRRLVNGSPYAAEALNLAFRALSSAAAARREAPARLAAELRQSMQTAPQKVKLLAPRFRAALRTAGRQEQQALEELRTLMESWPVSPAFARALSALLEILQQEQQVAAVLNTELPEVAAYTAEHAVQAVLAAKAWQEAGSAVPRGLADVVAHGNELLWCIREEERDRNVAAQERHRLLQTVLRDALEHGSGPV</sequence>
<dbReference type="EMBL" id="CP000112">
    <property type="protein sequence ID" value="ABB37953.2"/>
    <property type="molecule type" value="Genomic_DNA"/>
</dbReference>
<gene>
    <name evidence="1" type="ordered locus">Dde_1152</name>
</gene>
<dbReference type="Proteomes" id="UP000002710">
    <property type="component" value="Chromosome"/>
</dbReference>
<dbReference type="KEGG" id="dde:Dde_1152"/>
<evidence type="ECO:0000313" key="1">
    <source>
        <dbReference type="EMBL" id="ABB37953.2"/>
    </source>
</evidence>
<protein>
    <submittedName>
        <fullName evidence="1">Uncharacterized protein</fullName>
    </submittedName>
</protein>
<proteinExistence type="predicted"/>
<name>Q313E3_OLEA2</name>